<name>A0A3M8ACY3_9MICO</name>
<proteinExistence type="predicted"/>
<protein>
    <submittedName>
        <fullName evidence="1">Uncharacterized protein</fullName>
    </submittedName>
</protein>
<evidence type="ECO:0000313" key="2">
    <source>
        <dbReference type="Proteomes" id="UP000275048"/>
    </source>
</evidence>
<keyword evidence="2" id="KW-1185">Reference proteome</keyword>
<dbReference type="Proteomes" id="UP000275048">
    <property type="component" value="Unassembled WGS sequence"/>
</dbReference>
<organism evidence="1 2">
    <name type="scientific">Agromyces tardus</name>
    <dbReference type="NCBI Taxonomy" id="2583849"/>
    <lineage>
        <taxon>Bacteria</taxon>
        <taxon>Bacillati</taxon>
        <taxon>Actinomycetota</taxon>
        <taxon>Actinomycetes</taxon>
        <taxon>Micrococcales</taxon>
        <taxon>Microbacteriaceae</taxon>
        <taxon>Agromyces</taxon>
    </lineage>
</organism>
<reference evidence="1 2" key="1">
    <citation type="submission" date="2018-10" db="EMBL/GenBank/DDBJ databases">
        <title>Isolation, diversity and antibacterial activity of antinobacteria from the wheat rhizosphere soil.</title>
        <authorList>
            <person name="Sun T."/>
        </authorList>
    </citation>
    <scope>NUCLEOTIDE SEQUENCE [LARGE SCALE GENOMIC DNA]</scope>
    <source>
        <strain evidence="1 2">SJ-23</strain>
    </source>
</reference>
<dbReference type="OrthoDB" id="5020792at2"/>
<dbReference type="AlphaFoldDB" id="A0A3M8ACY3"/>
<accession>A0A3M8ACY3</accession>
<dbReference type="EMBL" id="RHHB01000020">
    <property type="protein sequence ID" value="RNB48375.1"/>
    <property type="molecule type" value="Genomic_DNA"/>
</dbReference>
<comment type="caution">
    <text evidence="1">The sequence shown here is derived from an EMBL/GenBank/DDBJ whole genome shotgun (WGS) entry which is preliminary data.</text>
</comment>
<dbReference type="RefSeq" id="WP_122937120.1">
    <property type="nucleotide sequence ID" value="NZ_JBHSNT010000008.1"/>
</dbReference>
<gene>
    <name evidence="1" type="ORF">EDM22_11125</name>
</gene>
<evidence type="ECO:0000313" key="1">
    <source>
        <dbReference type="EMBL" id="RNB48375.1"/>
    </source>
</evidence>
<sequence length="75" mass="7985">MKRIDVGYGGDWYSIGARDIDDVQREIDEYLGAGGGWLLVNAGEGSVGPARLYVSPGTPIALLPVAEPPDEESHD</sequence>